<protein>
    <submittedName>
        <fullName evidence="1">Uncharacterized protein</fullName>
    </submittedName>
</protein>
<reference evidence="1 2" key="1">
    <citation type="journal article" date="2018" name="Emerg. Microbes Infect.">
        <title>Genomic analysis of oral Campylobacter concisus strains identified a potential bacterial molecular marker associated with active Crohn's disease.</title>
        <authorList>
            <person name="Liu F."/>
            <person name="Ma R."/>
            <person name="Tay C.Y.A."/>
            <person name="Octavia S."/>
            <person name="Lan R."/>
            <person name="Chung H.K.L."/>
            <person name="Riordan S.M."/>
            <person name="Grimm M.C."/>
            <person name="Leong R.W."/>
            <person name="Tanaka M.M."/>
            <person name="Connor S."/>
            <person name="Zhang L."/>
        </authorList>
    </citation>
    <scope>NUCLEOTIDE SEQUENCE [LARGE SCALE GENOMIC DNA]</scope>
    <source>
        <strain evidence="1 2">P27CDO-S2</strain>
    </source>
</reference>
<dbReference type="EMBL" id="CP049272">
    <property type="protein sequence ID" value="QPH85601.1"/>
    <property type="molecule type" value="Genomic_DNA"/>
</dbReference>
<evidence type="ECO:0000313" key="2">
    <source>
        <dbReference type="Proteomes" id="UP000594513"/>
    </source>
</evidence>
<sequence>MALNFASLLFAGFAIFCPLFDLPVVNLCVKFFSQIAAQSCLKISGKLLALP</sequence>
<proteinExistence type="predicted"/>
<dbReference type="AlphaFoldDB" id="A0AAE7NZJ2"/>
<accession>A0AAE7NZJ2</accession>
<dbReference type="RefSeq" id="WP_159070441.1">
    <property type="nucleotide sequence ID" value="NZ_CP049272.1"/>
</dbReference>
<gene>
    <name evidence="1" type="ORF">CVT17_00770</name>
</gene>
<evidence type="ECO:0000313" key="1">
    <source>
        <dbReference type="EMBL" id="QPH85601.1"/>
    </source>
</evidence>
<name>A0AAE7NZJ2_9BACT</name>
<organism evidence="1 2">
    <name type="scientific">Campylobacter concisus</name>
    <dbReference type="NCBI Taxonomy" id="199"/>
    <lineage>
        <taxon>Bacteria</taxon>
        <taxon>Pseudomonadati</taxon>
        <taxon>Campylobacterota</taxon>
        <taxon>Epsilonproteobacteria</taxon>
        <taxon>Campylobacterales</taxon>
        <taxon>Campylobacteraceae</taxon>
        <taxon>Campylobacter</taxon>
    </lineage>
</organism>
<dbReference type="Proteomes" id="UP000594513">
    <property type="component" value="Chromosome"/>
</dbReference>